<feature type="signal peptide" evidence="1">
    <location>
        <begin position="1"/>
        <end position="17"/>
    </location>
</feature>
<dbReference type="AlphaFoldDB" id="F8QES6"/>
<dbReference type="Proteomes" id="UP000008063">
    <property type="component" value="Unassembled WGS sequence"/>
</dbReference>
<dbReference type="HOGENOM" id="CLU_2874056_0_0_1"/>
<name>F8QES6_SERL3</name>
<reference evidence="3" key="1">
    <citation type="journal article" date="2011" name="Science">
        <title>The plant cell wall-decomposing machinery underlies the functional diversity of forest fungi.</title>
        <authorList>
            <person name="Eastwood D.C."/>
            <person name="Floudas D."/>
            <person name="Binder M."/>
            <person name="Majcherczyk A."/>
            <person name="Schneider P."/>
            <person name="Aerts A."/>
            <person name="Asiegbu F.O."/>
            <person name="Baker S.E."/>
            <person name="Barry K."/>
            <person name="Bendiksby M."/>
            <person name="Blumentritt M."/>
            <person name="Coutinho P.M."/>
            <person name="Cullen D."/>
            <person name="de Vries R.P."/>
            <person name="Gathman A."/>
            <person name="Goodell B."/>
            <person name="Henrissat B."/>
            <person name="Ihrmark K."/>
            <person name="Kauserud H."/>
            <person name="Kohler A."/>
            <person name="LaButti K."/>
            <person name="Lapidus A."/>
            <person name="Lavin J.L."/>
            <person name="Lee Y.-H."/>
            <person name="Lindquist E."/>
            <person name="Lilly W."/>
            <person name="Lucas S."/>
            <person name="Morin E."/>
            <person name="Murat C."/>
            <person name="Oguiza J.A."/>
            <person name="Park J."/>
            <person name="Pisabarro A.G."/>
            <person name="Riley R."/>
            <person name="Rosling A."/>
            <person name="Salamov A."/>
            <person name="Schmidt O."/>
            <person name="Schmutz J."/>
            <person name="Skrede I."/>
            <person name="Stenlid J."/>
            <person name="Wiebenga A."/>
            <person name="Xie X."/>
            <person name="Kuees U."/>
            <person name="Hibbett D.S."/>
            <person name="Hoffmeister D."/>
            <person name="Hoegberg N."/>
            <person name="Martin F."/>
            <person name="Grigoriev I.V."/>
            <person name="Watkinson S.C."/>
        </authorList>
    </citation>
    <scope>NUCLEOTIDE SEQUENCE [LARGE SCALE GENOMIC DNA]</scope>
    <source>
        <strain evidence="3">strain S7.3</strain>
    </source>
</reference>
<feature type="non-terminal residue" evidence="2">
    <location>
        <position position="1"/>
    </location>
</feature>
<proteinExistence type="predicted"/>
<evidence type="ECO:0000313" key="3">
    <source>
        <dbReference type="Proteomes" id="UP000008063"/>
    </source>
</evidence>
<evidence type="ECO:0008006" key="4">
    <source>
        <dbReference type="Google" id="ProtNLM"/>
    </source>
</evidence>
<keyword evidence="3" id="KW-1185">Reference proteome</keyword>
<protein>
    <recommendedName>
        <fullName evidence="4">Hydrophobin</fullName>
    </recommendedName>
</protein>
<dbReference type="EMBL" id="GL945494">
    <property type="protein sequence ID" value="EGN93089.1"/>
    <property type="molecule type" value="Genomic_DNA"/>
</dbReference>
<accession>F8QES6</accession>
<dbReference type="InParanoid" id="F8QES6"/>
<organism evidence="3">
    <name type="scientific">Serpula lacrymans var. lacrymans (strain S7.3)</name>
    <name type="common">Dry rot fungus</name>
    <dbReference type="NCBI Taxonomy" id="936435"/>
    <lineage>
        <taxon>Eukaryota</taxon>
        <taxon>Fungi</taxon>
        <taxon>Dikarya</taxon>
        <taxon>Basidiomycota</taxon>
        <taxon>Agaricomycotina</taxon>
        <taxon>Agaricomycetes</taxon>
        <taxon>Agaricomycetidae</taxon>
        <taxon>Boletales</taxon>
        <taxon>Coniophorineae</taxon>
        <taxon>Serpulaceae</taxon>
        <taxon>Serpula</taxon>
    </lineage>
</organism>
<gene>
    <name evidence="2" type="ORF">SERLA73DRAFT_189905</name>
</gene>
<evidence type="ECO:0000313" key="2">
    <source>
        <dbReference type="EMBL" id="EGN93089.1"/>
    </source>
</evidence>
<sequence>LLSIVFATATPTTCCLGLTCSKLELLLSLPRLTRWSNTTSPLVRPWNCRIWTRWWTGGSSFFFF</sequence>
<keyword evidence="1" id="KW-0732">Signal</keyword>
<evidence type="ECO:0000256" key="1">
    <source>
        <dbReference type="SAM" id="SignalP"/>
    </source>
</evidence>
<feature type="chain" id="PRO_5003382731" description="Hydrophobin" evidence="1">
    <location>
        <begin position="18"/>
        <end position="64"/>
    </location>
</feature>